<dbReference type="AlphaFoldDB" id="A0A9W7FHS7"/>
<evidence type="ECO:0000313" key="4">
    <source>
        <dbReference type="EMBL" id="GMI12278.1"/>
    </source>
</evidence>
<accession>A0A9W7FHS7</accession>
<proteinExistence type="inferred from homology"/>
<feature type="chain" id="PRO_5040804935" evidence="3">
    <location>
        <begin position="19"/>
        <end position="372"/>
    </location>
</feature>
<reference evidence="5" key="1">
    <citation type="journal article" date="2023" name="Commun. Biol.">
        <title>Genome analysis of Parmales, the sister group of diatoms, reveals the evolutionary specialization of diatoms from phago-mixotrophs to photoautotrophs.</title>
        <authorList>
            <person name="Ban H."/>
            <person name="Sato S."/>
            <person name="Yoshikawa S."/>
            <person name="Yamada K."/>
            <person name="Nakamura Y."/>
            <person name="Ichinomiya M."/>
            <person name="Sato N."/>
            <person name="Blanc-Mathieu R."/>
            <person name="Endo H."/>
            <person name="Kuwata A."/>
            <person name="Ogata H."/>
        </authorList>
    </citation>
    <scope>NUCLEOTIDE SEQUENCE [LARGE SCALE GENOMIC DNA]</scope>
    <source>
        <strain evidence="5">NIES 3700</strain>
    </source>
</reference>
<dbReference type="InterPro" id="IPR036291">
    <property type="entry name" value="NAD(P)-bd_dom_sf"/>
</dbReference>
<comment type="similarity">
    <text evidence="1">Belongs to the short-chain dehydrogenases/reductases (SDR) family.</text>
</comment>
<dbReference type="Proteomes" id="UP001165122">
    <property type="component" value="Unassembled WGS sequence"/>
</dbReference>
<keyword evidence="5" id="KW-1185">Reference proteome</keyword>
<dbReference type="PANTHER" id="PTHR24320:SF148">
    <property type="entry name" value="NAD(P)-BINDING ROSSMANN-FOLD SUPERFAMILY PROTEIN"/>
    <property type="match status" value="1"/>
</dbReference>
<dbReference type="Pfam" id="PF00106">
    <property type="entry name" value="adh_short"/>
    <property type="match status" value="1"/>
</dbReference>
<sequence>MNPLRISLLLAWAASANALVRTPQFTSRYHARNNVFGPRLSDSMLTLSSSSFYEPTGCDGKVVLITGGTSGLGRESARRLSGAGARVIITARDVEKGEKTVDLAKQNNWNPSTPIEYVVMNLNDQQSIKAGVADLKSKLDGTSTKIDVLMNNAGVMAIPERTETKDGFEAQFGINHLSHFALTGLIMNDGLLNLNAKIISLSSSAHSIASAKGGVDFSDIQSERGYDAWKAYGASKLCNLLFATELQRRYGGKNKITSTAVHPGVVRTDLARYIFGTTTEESESSEKDDTNPISKFLKNTAMRAVALFIKDVESGADSQVWLASGGADKEGTDVAGKYIVDMKPVAPSEGGTGETAAQNLWKISEALTGVEY</sequence>
<evidence type="ECO:0000256" key="3">
    <source>
        <dbReference type="SAM" id="SignalP"/>
    </source>
</evidence>
<organism evidence="4 5">
    <name type="scientific">Triparma laevis f. longispina</name>
    <dbReference type="NCBI Taxonomy" id="1714387"/>
    <lineage>
        <taxon>Eukaryota</taxon>
        <taxon>Sar</taxon>
        <taxon>Stramenopiles</taxon>
        <taxon>Ochrophyta</taxon>
        <taxon>Bolidophyceae</taxon>
        <taxon>Parmales</taxon>
        <taxon>Triparmaceae</taxon>
        <taxon>Triparma</taxon>
    </lineage>
</organism>
<name>A0A9W7FHS7_9STRA</name>
<protein>
    <submittedName>
        <fullName evidence="4">Uncharacterized protein</fullName>
    </submittedName>
</protein>
<gene>
    <name evidence="4" type="ORF">TrLO_g639</name>
</gene>
<dbReference type="InterPro" id="IPR002347">
    <property type="entry name" value="SDR_fam"/>
</dbReference>
<dbReference type="OrthoDB" id="157221at2759"/>
<dbReference type="GO" id="GO:0016491">
    <property type="term" value="F:oxidoreductase activity"/>
    <property type="evidence" value="ECO:0007669"/>
    <property type="project" value="UniProtKB-KW"/>
</dbReference>
<keyword evidence="3" id="KW-0732">Signal</keyword>
<dbReference type="EMBL" id="BRXW01000175">
    <property type="protein sequence ID" value="GMI12278.1"/>
    <property type="molecule type" value="Genomic_DNA"/>
</dbReference>
<evidence type="ECO:0000256" key="1">
    <source>
        <dbReference type="ARBA" id="ARBA00006484"/>
    </source>
</evidence>
<dbReference type="Gene3D" id="3.40.50.720">
    <property type="entry name" value="NAD(P)-binding Rossmann-like Domain"/>
    <property type="match status" value="1"/>
</dbReference>
<dbReference type="PRINTS" id="PR00081">
    <property type="entry name" value="GDHRDH"/>
</dbReference>
<feature type="signal peptide" evidence="3">
    <location>
        <begin position="1"/>
        <end position="18"/>
    </location>
</feature>
<comment type="caution">
    <text evidence="4">The sequence shown here is derived from an EMBL/GenBank/DDBJ whole genome shotgun (WGS) entry which is preliminary data.</text>
</comment>
<evidence type="ECO:0000313" key="5">
    <source>
        <dbReference type="Proteomes" id="UP001165122"/>
    </source>
</evidence>
<dbReference type="SUPFAM" id="SSF51735">
    <property type="entry name" value="NAD(P)-binding Rossmann-fold domains"/>
    <property type="match status" value="1"/>
</dbReference>
<keyword evidence="2" id="KW-0560">Oxidoreductase</keyword>
<evidence type="ECO:0000256" key="2">
    <source>
        <dbReference type="ARBA" id="ARBA00023002"/>
    </source>
</evidence>
<dbReference type="PANTHER" id="PTHR24320">
    <property type="entry name" value="RETINOL DEHYDROGENASE"/>
    <property type="match status" value="1"/>
</dbReference>